<dbReference type="PANTHER" id="PTHR43272:SF33">
    <property type="entry name" value="AMP-BINDING DOMAIN-CONTAINING PROTEIN-RELATED"/>
    <property type="match status" value="1"/>
</dbReference>
<evidence type="ECO:0000256" key="2">
    <source>
        <dbReference type="ARBA" id="ARBA00022840"/>
    </source>
</evidence>
<dbReference type="InterPro" id="IPR000873">
    <property type="entry name" value="AMP-dep_synth/lig_dom"/>
</dbReference>
<evidence type="ECO:0000256" key="3">
    <source>
        <dbReference type="ARBA" id="ARBA00024484"/>
    </source>
</evidence>
<dbReference type="Proteomes" id="UP000058114">
    <property type="component" value="Chromosome"/>
</dbReference>
<dbReference type="PATRIC" id="fig|652.5.peg.2454"/>
<dbReference type="GO" id="GO:0004467">
    <property type="term" value="F:long-chain fatty acid-CoA ligase activity"/>
    <property type="evidence" value="ECO:0007669"/>
    <property type="project" value="UniProtKB-EC"/>
</dbReference>
<dbReference type="KEGG" id="asr:WL1483_3162"/>
<keyword evidence="1" id="KW-0547">Nucleotide-binding</keyword>
<dbReference type="PROSITE" id="PS00455">
    <property type="entry name" value="AMP_BINDING"/>
    <property type="match status" value="1"/>
</dbReference>
<sequence>MATRSKIAHKLPLDMLYHWERQSPDRIYLRQTINRQYEDYSWARVADEARRITAALRALGLVPGDKVALLSKNCAHWFIADLAMQMGGYVSVPIYPTANSDTIEYVLRHSESKAIFVGKLDDWKSQEPGVPGELMRIAFPYETMPAQHHWGELIKRHEPIAESPVQEPDSLLSLVYTSGSTGKPKGAMLSVERYAWSCEKLVETVGLCDEDRGFSYLPLAHITERVYVYGGSLYSGAVIAFPESLDTFVEDIKRCRPTVFISVPRLWAMFRIKIYEKLPPQKLALLLKIPLVSTLIKRKLREGLGLDQARVLGCGSAPVAPSLLQWYRSIGLNITEAWGMTENHAYSTLNYPFRADKIGTVGKAGVGVSLRISEEGEILCRCEGMMVGYYKDPESSASTIDADGWLHTGDMGKLDGEGYLTITGRMKDVFKTAKGKYVAPVPIEGMLGQEPLIEQLCVIGYGMPQPIALVQLTEKAMQEEHGDIERVLDLARERVNQKLEAHAKLKGLFVVKTPWNIENGVLTPTMKIRRHLLEQRYADLGNQWPSHKSVVWES</sequence>
<reference evidence="5 6" key="2">
    <citation type="journal article" date="2016" name="Genome Announc.">
        <title>Complete Genome Sequence of the Highly Virulent Aeromonas schubertii Strain WL1483, Isolated from Diseased Snakehead Fish (Channa argus) in China.</title>
        <authorList>
            <person name="Liu L."/>
            <person name="Li N."/>
            <person name="Zhang D."/>
            <person name="Fu X."/>
            <person name="Shi C."/>
            <person name="Lin Q."/>
            <person name="Hao G."/>
        </authorList>
    </citation>
    <scope>NUCLEOTIDE SEQUENCE [LARGE SCALE GENOMIC DNA]</scope>
    <source>
        <strain evidence="5 6">WL1483</strain>
    </source>
</reference>
<dbReference type="AlphaFoldDB" id="A0A0S2SLG4"/>
<feature type="domain" description="AMP-dependent synthetase/ligase" evidence="4">
    <location>
        <begin position="18"/>
        <end position="390"/>
    </location>
</feature>
<dbReference type="Gene3D" id="3.40.50.12780">
    <property type="entry name" value="N-terminal domain of ligase-like"/>
    <property type="match status" value="1"/>
</dbReference>
<evidence type="ECO:0000259" key="4">
    <source>
        <dbReference type="Pfam" id="PF00501"/>
    </source>
</evidence>
<evidence type="ECO:0000313" key="5">
    <source>
        <dbReference type="EMBL" id="ALP42581.1"/>
    </source>
</evidence>
<evidence type="ECO:0000256" key="1">
    <source>
        <dbReference type="ARBA" id="ARBA00022741"/>
    </source>
</evidence>
<name>A0A0S2SLG4_9GAMM</name>
<organism evidence="5 6">
    <name type="scientific">Aeromonas schubertii</name>
    <dbReference type="NCBI Taxonomy" id="652"/>
    <lineage>
        <taxon>Bacteria</taxon>
        <taxon>Pseudomonadati</taxon>
        <taxon>Pseudomonadota</taxon>
        <taxon>Gammaproteobacteria</taxon>
        <taxon>Aeromonadales</taxon>
        <taxon>Aeromonadaceae</taxon>
        <taxon>Aeromonas</taxon>
    </lineage>
</organism>
<protein>
    <submittedName>
        <fullName evidence="5">Long-chain acyl-CoA synthetase</fullName>
    </submittedName>
</protein>
<dbReference type="SUPFAM" id="SSF56801">
    <property type="entry name" value="Acetyl-CoA synthetase-like"/>
    <property type="match status" value="1"/>
</dbReference>
<dbReference type="InterPro" id="IPR042099">
    <property type="entry name" value="ANL_N_sf"/>
</dbReference>
<dbReference type="Gene3D" id="3.30.300.30">
    <property type="match status" value="1"/>
</dbReference>
<dbReference type="GO" id="GO:0005524">
    <property type="term" value="F:ATP binding"/>
    <property type="evidence" value="ECO:0007669"/>
    <property type="project" value="UniProtKB-KW"/>
</dbReference>
<dbReference type="EMBL" id="CP013067">
    <property type="protein sequence ID" value="ALP42581.1"/>
    <property type="molecule type" value="Genomic_DNA"/>
</dbReference>
<proteinExistence type="predicted"/>
<dbReference type="PANTHER" id="PTHR43272">
    <property type="entry name" value="LONG-CHAIN-FATTY-ACID--COA LIGASE"/>
    <property type="match status" value="1"/>
</dbReference>
<reference evidence="6" key="1">
    <citation type="submission" date="2015-10" db="EMBL/GenBank/DDBJ databases">
        <title>Complete Genome Sequence of Aeromonas schubertii strain WL1483.</title>
        <authorList>
            <person name="Liu L."/>
        </authorList>
    </citation>
    <scope>NUCLEOTIDE SEQUENCE [LARGE SCALE GENOMIC DNA]</scope>
    <source>
        <strain evidence="6">WL1483</strain>
    </source>
</reference>
<gene>
    <name evidence="5" type="ORF">WL1483_3162</name>
</gene>
<dbReference type="RefSeq" id="WP_060586435.1">
    <property type="nucleotide sequence ID" value="NZ_CP013067.1"/>
</dbReference>
<dbReference type="InterPro" id="IPR020845">
    <property type="entry name" value="AMP-binding_CS"/>
</dbReference>
<evidence type="ECO:0000313" key="6">
    <source>
        <dbReference type="Proteomes" id="UP000058114"/>
    </source>
</evidence>
<dbReference type="Pfam" id="PF23562">
    <property type="entry name" value="AMP-binding_C_3"/>
    <property type="match status" value="1"/>
</dbReference>
<dbReference type="GO" id="GO:0016020">
    <property type="term" value="C:membrane"/>
    <property type="evidence" value="ECO:0007669"/>
    <property type="project" value="TreeGrafter"/>
</dbReference>
<keyword evidence="2" id="KW-0067">ATP-binding</keyword>
<dbReference type="InterPro" id="IPR045851">
    <property type="entry name" value="AMP-bd_C_sf"/>
</dbReference>
<comment type="catalytic activity">
    <reaction evidence="3">
        <text>a long-chain fatty acid + ATP + CoA = a long-chain fatty acyl-CoA + AMP + diphosphate</text>
        <dbReference type="Rhea" id="RHEA:15421"/>
        <dbReference type="ChEBI" id="CHEBI:30616"/>
        <dbReference type="ChEBI" id="CHEBI:33019"/>
        <dbReference type="ChEBI" id="CHEBI:57287"/>
        <dbReference type="ChEBI" id="CHEBI:57560"/>
        <dbReference type="ChEBI" id="CHEBI:83139"/>
        <dbReference type="ChEBI" id="CHEBI:456215"/>
        <dbReference type="EC" id="6.2.1.3"/>
    </reaction>
    <physiologicalReaction direction="left-to-right" evidence="3">
        <dbReference type="Rhea" id="RHEA:15422"/>
    </physiologicalReaction>
</comment>
<dbReference type="Pfam" id="PF00501">
    <property type="entry name" value="AMP-binding"/>
    <property type="match status" value="1"/>
</dbReference>
<accession>A0A0S2SLG4</accession>